<feature type="domain" description="ABC transmembrane type-1" evidence="15">
    <location>
        <begin position="36"/>
        <end position="320"/>
    </location>
</feature>
<evidence type="ECO:0000259" key="14">
    <source>
        <dbReference type="PROSITE" id="PS50893"/>
    </source>
</evidence>
<evidence type="ECO:0000259" key="15">
    <source>
        <dbReference type="PROSITE" id="PS50929"/>
    </source>
</evidence>
<keyword evidence="8 16" id="KW-0067">ATP-binding</keyword>
<comment type="similarity">
    <text evidence="2">Belongs to the ABC transporter superfamily. Drug exporter-2 (TC 3.A.1.117) family.</text>
</comment>
<dbReference type="FunFam" id="3.40.50.300:FF:000604">
    <property type="entry name" value="ABC transporter B family member 28"/>
    <property type="match status" value="1"/>
</dbReference>
<evidence type="ECO:0000256" key="12">
    <source>
        <dbReference type="ARBA" id="ARBA00040960"/>
    </source>
</evidence>
<evidence type="ECO:0000313" key="17">
    <source>
        <dbReference type="Proteomes" id="UP000006904"/>
    </source>
</evidence>
<dbReference type="SUPFAM" id="SSF52540">
    <property type="entry name" value="P-loop containing nucleoside triphosphate hydrolases"/>
    <property type="match status" value="1"/>
</dbReference>
<gene>
    <name evidence="16" type="primary">mdlB</name>
    <name evidence="16" type="ordered locus">BUAP5A_473</name>
</gene>
<dbReference type="GO" id="GO:0005524">
    <property type="term" value="F:ATP binding"/>
    <property type="evidence" value="ECO:0007669"/>
    <property type="project" value="UniProtKB-KW"/>
</dbReference>
<dbReference type="InterPro" id="IPR003593">
    <property type="entry name" value="AAA+_ATPase"/>
</dbReference>
<keyword evidence="9 13" id="KW-1133">Transmembrane helix</keyword>
<dbReference type="CDD" id="cd18544">
    <property type="entry name" value="ABC_6TM_TmrA_like"/>
    <property type="match status" value="1"/>
</dbReference>
<comment type="subcellular location">
    <subcellularLocation>
        <location evidence="1">Cell membrane</location>
        <topology evidence="1">Multi-pass membrane protein</topology>
    </subcellularLocation>
</comment>
<reference evidence="16 17" key="1">
    <citation type="journal article" date="2009" name="Science">
        <title>The dynamics and time scale of ongoing genomic erosion in symbiotic bacteria.</title>
        <authorList>
            <person name="Moran N.A."/>
            <person name="McLaughlin H.J."/>
            <person name="Sorek R."/>
        </authorList>
    </citation>
    <scope>NUCLEOTIDE SEQUENCE [LARGE SCALE GENOMIC DNA]</scope>
    <source>
        <strain evidence="16 17">5A</strain>
    </source>
</reference>
<dbReference type="PROSITE" id="PS00211">
    <property type="entry name" value="ABC_TRANSPORTER_1"/>
    <property type="match status" value="1"/>
</dbReference>
<protein>
    <recommendedName>
        <fullName evidence="12">Multidrug resistance-like ATP-binding protein MdlB</fullName>
        <ecNumber evidence="3">7.6.2.2</ecNumber>
    </recommendedName>
</protein>
<evidence type="ECO:0000256" key="5">
    <source>
        <dbReference type="ARBA" id="ARBA00022475"/>
    </source>
</evidence>
<evidence type="ECO:0000256" key="13">
    <source>
        <dbReference type="SAM" id="Phobius"/>
    </source>
</evidence>
<name>A0A7U3YAI7_BUCA5</name>
<evidence type="ECO:0000256" key="6">
    <source>
        <dbReference type="ARBA" id="ARBA00022692"/>
    </source>
</evidence>
<dbReference type="GO" id="GO:0005737">
    <property type="term" value="C:cytoplasm"/>
    <property type="evidence" value="ECO:0007669"/>
    <property type="project" value="UniProtKB-ARBA"/>
</dbReference>
<dbReference type="Gene3D" id="1.20.1560.10">
    <property type="entry name" value="ABC transporter type 1, transmembrane domain"/>
    <property type="match status" value="1"/>
</dbReference>
<dbReference type="InterPro" id="IPR017871">
    <property type="entry name" value="ABC_transporter-like_CS"/>
</dbReference>
<keyword evidence="6 13" id="KW-0812">Transmembrane</keyword>
<evidence type="ECO:0000256" key="3">
    <source>
        <dbReference type="ARBA" id="ARBA00012191"/>
    </source>
</evidence>
<dbReference type="InterPro" id="IPR039421">
    <property type="entry name" value="Type_1_exporter"/>
</dbReference>
<dbReference type="GO" id="GO:0015421">
    <property type="term" value="F:ABC-type oligopeptide transporter activity"/>
    <property type="evidence" value="ECO:0007669"/>
    <property type="project" value="TreeGrafter"/>
</dbReference>
<dbReference type="AlphaFoldDB" id="A0A7U3YAI7"/>
<keyword evidence="10 13" id="KW-0472">Membrane</keyword>
<dbReference type="PANTHER" id="PTHR43394:SF1">
    <property type="entry name" value="ATP-BINDING CASSETTE SUB-FAMILY B MEMBER 10, MITOCHONDRIAL"/>
    <property type="match status" value="1"/>
</dbReference>
<sequence length="590" mass="67663">MKKQVKKIYNMNHLIAFWPILKRLLIYVKPHKKKLILAFIFLLSGSTSEVLGPILISYFINNILSKHQLHLLIILTIITLFIILQILSVFLNYFQSILFNKIAVESINKLRQDVMYAALQQPISEFDSQPIGQMISKVTNDTEAVKELYDTVGPTLFRSIILIFIILFAMFTLEWHMALVALFILPLVITIMLVYQYYSTPLLRKVRYYLAEINNKFNETINGMNVIQQFCQQRRFQEKIKKSSDLHYMSRMKILRLDGFLLRPLLSLLSAMILCNFMFLFSFFPVGAFEVGVLYAFITYLGRLNEPLIAITIQQSVLQQSIVAGERIFSLIDSPKQKYGKNKDLLKSGKINIQNVSFYHKNCNKNILENINIKISSKSFVAFVGHTGSGKSTLANLIMGYYPLKNGKIYLDDKSIDSISHSVLRRNVLMVQQDPIVLSDTFFYNITLGRKIPEEKIWNILDTVHLSDLVKSMPKGIYSLLGEEGNNLSVGQKQLLAIARVLVAYPKVLILDEATANIDSGTEQLIQKTLLSIRKNCTLIIIAHRLSTIIEADSIIVLKKGKIVEFGTHEQLLTKKSCYYKMYKFQSCKF</sequence>
<dbReference type="PANTHER" id="PTHR43394">
    <property type="entry name" value="ATP-DEPENDENT PERMEASE MDL1, MITOCHONDRIAL"/>
    <property type="match status" value="1"/>
</dbReference>
<dbReference type="PROSITE" id="PS50929">
    <property type="entry name" value="ABC_TM1F"/>
    <property type="match status" value="1"/>
</dbReference>
<evidence type="ECO:0000256" key="4">
    <source>
        <dbReference type="ARBA" id="ARBA00022448"/>
    </source>
</evidence>
<dbReference type="InterPro" id="IPR011527">
    <property type="entry name" value="ABC1_TM_dom"/>
</dbReference>
<evidence type="ECO:0000256" key="7">
    <source>
        <dbReference type="ARBA" id="ARBA00022741"/>
    </source>
</evidence>
<dbReference type="SUPFAM" id="SSF90123">
    <property type="entry name" value="ABC transporter transmembrane region"/>
    <property type="match status" value="1"/>
</dbReference>
<dbReference type="GO" id="GO:0016887">
    <property type="term" value="F:ATP hydrolysis activity"/>
    <property type="evidence" value="ECO:0007669"/>
    <property type="project" value="InterPro"/>
</dbReference>
<keyword evidence="5" id="KW-1003">Cell membrane</keyword>
<dbReference type="KEGG" id="bap:BUAP5A_473"/>
<feature type="transmembrane region" description="Helical" evidence="13">
    <location>
        <begin position="179"/>
        <end position="198"/>
    </location>
</feature>
<evidence type="ECO:0000313" key="16">
    <source>
        <dbReference type="EMBL" id="ACL30828.1"/>
    </source>
</evidence>
<dbReference type="EC" id="7.6.2.2" evidence="3"/>
<feature type="transmembrane region" description="Helical" evidence="13">
    <location>
        <begin position="72"/>
        <end position="94"/>
    </location>
</feature>
<dbReference type="SMART" id="SM00382">
    <property type="entry name" value="AAA"/>
    <property type="match status" value="1"/>
</dbReference>
<keyword evidence="7" id="KW-0547">Nucleotide-binding</keyword>
<evidence type="ECO:0000256" key="2">
    <source>
        <dbReference type="ARBA" id="ARBA00006526"/>
    </source>
</evidence>
<dbReference type="OrthoDB" id="9806127at2"/>
<dbReference type="InterPro" id="IPR036640">
    <property type="entry name" value="ABC1_TM_sf"/>
</dbReference>
<dbReference type="GO" id="GO:0005886">
    <property type="term" value="C:plasma membrane"/>
    <property type="evidence" value="ECO:0007669"/>
    <property type="project" value="UniProtKB-SubCell"/>
</dbReference>
<dbReference type="EMBL" id="CP001161">
    <property type="protein sequence ID" value="ACL30828.1"/>
    <property type="molecule type" value="Genomic_DNA"/>
</dbReference>
<accession>A0A7U3YAI7</accession>
<evidence type="ECO:0000256" key="8">
    <source>
        <dbReference type="ARBA" id="ARBA00022840"/>
    </source>
</evidence>
<evidence type="ECO:0000256" key="9">
    <source>
        <dbReference type="ARBA" id="ARBA00022989"/>
    </source>
</evidence>
<organism evidence="16 17">
    <name type="scientific">Buchnera aphidicola subsp. Acyrthosiphon pisum (strain 5A)</name>
    <dbReference type="NCBI Taxonomy" id="563178"/>
    <lineage>
        <taxon>Bacteria</taxon>
        <taxon>Pseudomonadati</taxon>
        <taxon>Pseudomonadota</taxon>
        <taxon>Gammaproteobacteria</taxon>
        <taxon>Enterobacterales</taxon>
        <taxon>Erwiniaceae</taxon>
        <taxon>Buchnera</taxon>
    </lineage>
</organism>
<evidence type="ECO:0000256" key="11">
    <source>
        <dbReference type="ARBA" id="ARBA00034018"/>
    </source>
</evidence>
<dbReference type="InterPro" id="IPR027417">
    <property type="entry name" value="P-loop_NTPase"/>
</dbReference>
<dbReference type="NCBIfam" id="NF008056">
    <property type="entry name" value="PRK10790.1"/>
    <property type="match status" value="1"/>
</dbReference>
<evidence type="ECO:0000256" key="10">
    <source>
        <dbReference type="ARBA" id="ARBA00023136"/>
    </source>
</evidence>
<dbReference type="Pfam" id="PF00005">
    <property type="entry name" value="ABC_tran"/>
    <property type="match status" value="1"/>
</dbReference>
<dbReference type="Proteomes" id="UP000006904">
    <property type="component" value="Chromosome"/>
</dbReference>
<dbReference type="InterPro" id="IPR003439">
    <property type="entry name" value="ABC_transporter-like_ATP-bd"/>
</dbReference>
<dbReference type="Gene3D" id="3.40.50.300">
    <property type="entry name" value="P-loop containing nucleotide triphosphate hydrolases"/>
    <property type="match status" value="1"/>
</dbReference>
<evidence type="ECO:0000256" key="1">
    <source>
        <dbReference type="ARBA" id="ARBA00004651"/>
    </source>
</evidence>
<feature type="domain" description="ABC transporter" evidence="14">
    <location>
        <begin position="351"/>
        <end position="585"/>
    </location>
</feature>
<dbReference type="PROSITE" id="PS50893">
    <property type="entry name" value="ABC_TRANSPORTER_2"/>
    <property type="match status" value="1"/>
</dbReference>
<keyword evidence="4" id="KW-0813">Transport</keyword>
<feature type="transmembrane region" description="Helical" evidence="13">
    <location>
        <begin position="156"/>
        <end position="173"/>
    </location>
</feature>
<dbReference type="GO" id="GO:0008559">
    <property type="term" value="F:ABC-type xenobiotic transporter activity"/>
    <property type="evidence" value="ECO:0007669"/>
    <property type="project" value="UniProtKB-EC"/>
</dbReference>
<proteinExistence type="inferred from homology"/>
<feature type="transmembrane region" description="Helical" evidence="13">
    <location>
        <begin position="260"/>
        <end position="284"/>
    </location>
</feature>
<comment type="catalytic activity">
    <reaction evidence="11">
        <text>ATP + H2O + xenobioticSide 1 = ADP + phosphate + xenobioticSide 2.</text>
        <dbReference type="EC" id="7.6.2.2"/>
    </reaction>
</comment>
<dbReference type="Pfam" id="PF00664">
    <property type="entry name" value="ABC_membrane"/>
    <property type="match status" value="1"/>
</dbReference>